<evidence type="ECO:0000256" key="2">
    <source>
        <dbReference type="ARBA" id="ARBA00022771"/>
    </source>
</evidence>
<dbReference type="Pfam" id="PF01753">
    <property type="entry name" value="zf-MYND"/>
    <property type="match status" value="1"/>
</dbReference>
<dbReference type="PROSITE" id="PS50865">
    <property type="entry name" value="ZF_MYND_2"/>
    <property type="match status" value="1"/>
</dbReference>
<evidence type="ECO:0000313" key="8">
    <source>
        <dbReference type="Proteomes" id="UP000217790"/>
    </source>
</evidence>
<dbReference type="STRING" id="47427.A0A2H3E2J9"/>
<evidence type="ECO:0000313" key="7">
    <source>
        <dbReference type="EMBL" id="PBL01662.1"/>
    </source>
</evidence>
<proteinExistence type="predicted"/>
<keyword evidence="1" id="KW-0479">Metal-binding</keyword>
<evidence type="ECO:0000256" key="5">
    <source>
        <dbReference type="SAM" id="Phobius"/>
    </source>
</evidence>
<gene>
    <name evidence="7" type="ORF">ARMGADRAFT_224245</name>
</gene>
<reference evidence="8" key="1">
    <citation type="journal article" date="2017" name="Nat. Ecol. Evol.">
        <title>Genome expansion and lineage-specific genetic innovations in the forest pathogenic fungi Armillaria.</title>
        <authorList>
            <person name="Sipos G."/>
            <person name="Prasanna A.N."/>
            <person name="Walter M.C."/>
            <person name="O'Connor E."/>
            <person name="Balint B."/>
            <person name="Krizsan K."/>
            <person name="Kiss B."/>
            <person name="Hess J."/>
            <person name="Varga T."/>
            <person name="Slot J."/>
            <person name="Riley R."/>
            <person name="Boka B."/>
            <person name="Rigling D."/>
            <person name="Barry K."/>
            <person name="Lee J."/>
            <person name="Mihaltcheva S."/>
            <person name="LaButti K."/>
            <person name="Lipzen A."/>
            <person name="Waldron R."/>
            <person name="Moloney N.M."/>
            <person name="Sperisen C."/>
            <person name="Kredics L."/>
            <person name="Vagvoelgyi C."/>
            <person name="Patrignani A."/>
            <person name="Fitzpatrick D."/>
            <person name="Nagy I."/>
            <person name="Doyle S."/>
            <person name="Anderson J.B."/>
            <person name="Grigoriev I.V."/>
            <person name="Gueldener U."/>
            <person name="Muensterkoetter M."/>
            <person name="Nagy L.G."/>
        </authorList>
    </citation>
    <scope>NUCLEOTIDE SEQUENCE [LARGE SCALE GENOMIC DNA]</scope>
    <source>
        <strain evidence="8">Ar21-2</strain>
    </source>
</reference>
<accession>A0A2H3E2J9</accession>
<feature type="domain" description="MYND-type" evidence="6">
    <location>
        <begin position="427"/>
        <end position="468"/>
    </location>
</feature>
<dbReference type="OMA" id="HRHADER"/>
<dbReference type="SUPFAM" id="SSF144232">
    <property type="entry name" value="HIT/MYND zinc finger-like"/>
    <property type="match status" value="1"/>
</dbReference>
<dbReference type="OrthoDB" id="2910916at2759"/>
<keyword evidence="5" id="KW-0812">Transmembrane</keyword>
<evidence type="ECO:0000256" key="4">
    <source>
        <dbReference type="PROSITE-ProRule" id="PRU00134"/>
    </source>
</evidence>
<evidence type="ECO:0000259" key="6">
    <source>
        <dbReference type="PROSITE" id="PS50865"/>
    </source>
</evidence>
<evidence type="ECO:0000256" key="1">
    <source>
        <dbReference type="ARBA" id="ARBA00022723"/>
    </source>
</evidence>
<dbReference type="InterPro" id="IPR002893">
    <property type="entry name" value="Znf_MYND"/>
</dbReference>
<keyword evidence="2 4" id="KW-0863">Zinc-finger</keyword>
<keyword evidence="5" id="KW-1133">Transmembrane helix</keyword>
<sequence length="700" mass="78332">MMAANVHWSVQFDSAADGHEFHTAPPLQADSVHMSLENQRLIRDVRPSGWNRILPVIKEFLLSNKPPAEDATNEQSLVPLAGLCFFGLIMAFHPSKIRRIQKDILVFSPRIYEWCTYLISEGVVRIDDDEHHLVGDASSYHVKRAGYSLILLQRMAELPKIREELAMRPYVLMESVTAAWLDSIQCCGPLSGLLNDFMVSVISDSGRCWTRVTSSVSSECRLACLQNIVAEHPANHSITYYTRVSRGFDAMTIISGHTPFRRELIVRKSLHWSCFVLSLLVASNQPPHRHADERLAHAKCITSALSYLSDFFSFSPSCVWTASLLRSNLFQVLLRAASFHRSVHGQVKSILDRITSLLIYRSVLREASRSVARIQGLDAGQGSRLRRDVSGHVWNAWTALVRTIDEREALRAGFVSLKPSMCDNPKCAGVYALGERPPRKICTGCVHAQYCSRECQRTAWSDGHGNICAKIKKERMAGYELLSSHDIAFLRAVLNNDLHSNRTLILANQRRVQPKGHSEPPVVILNYTTAPAMSLSVIPSPALDEHIRELLGIAEPEDCLRKQASLDLDNWKHQTAVAAKGTKAGEGFLLYAIIPCGHEPIRLFQWVVPVPTNRHDSLDGDPYVWYNISLDEAVKGQIWKDRADAADVCNSSGLKLEGPPILIFFFFVFCLYWASTIGFNAFASVLILGFPVILIVRNAT</sequence>
<evidence type="ECO:0000256" key="3">
    <source>
        <dbReference type="ARBA" id="ARBA00022833"/>
    </source>
</evidence>
<dbReference type="EMBL" id="KZ293645">
    <property type="protein sequence ID" value="PBL01662.1"/>
    <property type="molecule type" value="Genomic_DNA"/>
</dbReference>
<name>A0A2H3E2J9_ARMGA</name>
<protein>
    <recommendedName>
        <fullName evidence="6">MYND-type domain-containing protein</fullName>
    </recommendedName>
</protein>
<organism evidence="7 8">
    <name type="scientific">Armillaria gallica</name>
    <name type="common">Bulbous honey fungus</name>
    <name type="synonym">Armillaria bulbosa</name>
    <dbReference type="NCBI Taxonomy" id="47427"/>
    <lineage>
        <taxon>Eukaryota</taxon>
        <taxon>Fungi</taxon>
        <taxon>Dikarya</taxon>
        <taxon>Basidiomycota</taxon>
        <taxon>Agaricomycotina</taxon>
        <taxon>Agaricomycetes</taxon>
        <taxon>Agaricomycetidae</taxon>
        <taxon>Agaricales</taxon>
        <taxon>Marasmiineae</taxon>
        <taxon>Physalacriaceae</taxon>
        <taxon>Armillaria</taxon>
    </lineage>
</organism>
<keyword evidence="8" id="KW-1185">Reference proteome</keyword>
<feature type="transmembrane region" description="Helical" evidence="5">
    <location>
        <begin position="661"/>
        <end position="694"/>
    </location>
</feature>
<dbReference type="GO" id="GO:0008270">
    <property type="term" value="F:zinc ion binding"/>
    <property type="evidence" value="ECO:0007669"/>
    <property type="project" value="UniProtKB-KW"/>
</dbReference>
<dbReference type="Gene3D" id="6.10.140.2220">
    <property type="match status" value="1"/>
</dbReference>
<dbReference type="Proteomes" id="UP000217790">
    <property type="component" value="Unassembled WGS sequence"/>
</dbReference>
<keyword evidence="5" id="KW-0472">Membrane</keyword>
<dbReference type="AlphaFoldDB" id="A0A2H3E2J9"/>
<dbReference type="InParanoid" id="A0A2H3E2J9"/>
<keyword evidence="3" id="KW-0862">Zinc</keyword>